<dbReference type="GO" id="GO:0019867">
    <property type="term" value="C:outer membrane"/>
    <property type="evidence" value="ECO:0007669"/>
    <property type="project" value="InterPro"/>
</dbReference>
<evidence type="ECO:0000313" key="1">
    <source>
        <dbReference type="EMBL" id="CBA72247.1"/>
    </source>
</evidence>
<name>D2TXW9_9GAMM</name>
<dbReference type="PANTHER" id="PTHR37530:SF1">
    <property type="entry name" value="OUTER MEMBRANE PROTEIN SLP"/>
    <property type="match status" value="1"/>
</dbReference>
<gene>
    <name evidence="1" type="ORF">ARN_09640</name>
</gene>
<dbReference type="Pfam" id="PF03843">
    <property type="entry name" value="Slp"/>
    <property type="match status" value="1"/>
</dbReference>
<dbReference type="NCBIfam" id="TIGR00752">
    <property type="entry name" value="slp"/>
    <property type="match status" value="1"/>
</dbReference>
<accession>D2TXW9</accession>
<dbReference type="EMBL" id="FN545178">
    <property type="protein sequence ID" value="CBA72247.1"/>
    <property type="molecule type" value="Genomic_DNA"/>
</dbReference>
<proteinExistence type="predicted"/>
<reference evidence="1" key="1">
    <citation type="journal article" date="2010" name="Insect Mol. Biol.">
        <title>The draft genome sequence of Arsenophonus nasoniae, son-killer bacterium of Nasonia vitripennis, reveals genes associated with virulence and symbiosis.</title>
        <authorList>
            <person name="Wilkes T."/>
            <person name="Darby A.C."/>
            <person name="Choi J."/>
            <person name="Colborne J.K."/>
            <person name="Werren J.H."/>
            <person name="Hurst G.D.D."/>
        </authorList>
    </citation>
    <scope>NUCLEOTIDE SEQUENCE</scope>
</reference>
<dbReference type="InterPro" id="IPR004658">
    <property type="entry name" value="OMP_Slp"/>
</dbReference>
<keyword evidence="1" id="KW-0449">Lipoprotein</keyword>
<dbReference type="PANTHER" id="PTHR37530">
    <property type="entry name" value="OUTER MEMBRANE PROTEIN SLP"/>
    <property type="match status" value="1"/>
</dbReference>
<organism evidence="1">
    <name type="scientific">Arsenophonus nasoniae</name>
    <name type="common">son-killer infecting Nasonia vitripennis</name>
    <dbReference type="NCBI Taxonomy" id="638"/>
    <lineage>
        <taxon>Bacteria</taxon>
        <taxon>Pseudomonadati</taxon>
        <taxon>Pseudomonadota</taxon>
        <taxon>Gammaproteobacteria</taxon>
        <taxon>Enterobacterales</taxon>
        <taxon>Morganellaceae</taxon>
        <taxon>Arsenophonus</taxon>
    </lineage>
</organism>
<sequence length="225" mass="25281">MRLVGKNYPVVDTCFKLLCRLKRWFMKIKLNYQVATKVALLAGVVFLTGCVSIPASIKGTTPTPVENLSAVREAPELYIGQEGRFGGKVISVLNSNNQTRLEIAVMPLSKYDAAPRLNTPSVGRIYAYIGRFLEPSDFNGRYITVVGTITGIELGKIDLVSYQYVKISVSGYQRWNQMQSVVLPPSGWGYGSPWYPNYPNSPYYWNWGPWGYPVGEAEIRTYLTE</sequence>
<protein>
    <submittedName>
        <fullName evidence="1">Lipoprotein</fullName>
    </submittedName>
</protein>
<dbReference type="AlphaFoldDB" id="D2TXW9"/>